<evidence type="ECO:0000313" key="3">
    <source>
        <dbReference type="Proteomes" id="UP001201812"/>
    </source>
</evidence>
<keyword evidence="3" id="KW-1185">Reference proteome</keyword>
<organism evidence="2 3">
    <name type="scientific">Ditylenchus destructor</name>
    <dbReference type="NCBI Taxonomy" id="166010"/>
    <lineage>
        <taxon>Eukaryota</taxon>
        <taxon>Metazoa</taxon>
        <taxon>Ecdysozoa</taxon>
        <taxon>Nematoda</taxon>
        <taxon>Chromadorea</taxon>
        <taxon>Rhabditida</taxon>
        <taxon>Tylenchina</taxon>
        <taxon>Tylenchomorpha</taxon>
        <taxon>Sphaerularioidea</taxon>
        <taxon>Anguinidae</taxon>
        <taxon>Anguininae</taxon>
        <taxon>Ditylenchus</taxon>
    </lineage>
</organism>
<dbReference type="Proteomes" id="UP001201812">
    <property type="component" value="Unassembled WGS sequence"/>
</dbReference>
<feature type="region of interest" description="Disordered" evidence="1">
    <location>
        <begin position="1"/>
        <end position="44"/>
    </location>
</feature>
<evidence type="ECO:0000256" key="1">
    <source>
        <dbReference type="SAM" id="MobiDB-lite"/>
    </source>
</evidence>
<dbReference type="AlphaFoldDB" id="A0AAD4R195"/>
<feature type="compositionally biased region" description="Basic and acidic residues" evidence="1">
    <location>
        <begin position="7"/>
        <end position="17"/>
    </location>
</feature>
<proteinExistence type="predicted"/>
<reference evidence="2" key="1">
    <citation type="submission" date="2022-01" db="EMBL/GenBank/DDBJ databases">
        <title>Genome Sequence Resource for Two Populations of Ditylenchus destructor, the Migratory Endoparasitic Phytonematode.</title>
        <authorList>
            <person name="Zhang H."/>
            <person name="Lin R."/>
            <person name="Xie B."/>
        </authorList>
    </citation>
    <scope>NUCLEOTIDE SEQUENCE</scope>
    <source>
        <strain evidence="2">BazhouSP</strain>
    </source>
</reference>
<protein>
    <submittedName>
        <fullName evidence="2">Uncharacterized protein</fullName>
    </submittedName>
</protein>
<feature type="region of interest" description="Disordered" evidence="1">
    <location>
        <begin position="83"/>
        <end position="104"/>
    </location>
</feature>
<name>A0AAD4R195_9BILA</name>
<feature type="region of interest" description="Disordered" evidence="1">
    <location>
        <begin position="110"/>
        <end position="129"/>
    </location>
</feature>
<gene>
    <name evidence="2" type="ORF">DdX_15165</name>
</gene>
<dbReference type="EMBL" id="JAKKPZ010000089">
    <property type="protein sequence ID" value="KAI1703012.1"/>
    <property type="molecule type" value="Genomic_DNA"/>
</dbReference>
<accession>A0AAD4R195</accession>
<comment type="caution">
    <text evidence="2">The sequence shown here is derived from an EMBL/GenBank/DDBJ whole genome shotgun (WGS) entry which is preliminary data.</text>
</comment>
<sequence>MESETQVVRDTRVRDTSQSETQASQRHKSVRDTSESETQVSQRHKLVRDINLSDAQISQKERLKTTTVDLTLTISYPIYIARRRRRRASPVVGRGAPDPPPWNVRELRTYTPEQPLLPNNNCLRAEGPK</sequence>
<evidence type="ECO:0000313" key="2">
    <source>
        <dbReference type="EMBL" id="KAI1703012.1"/>
    </source>
</evidence>